<dbReference type="PANTHER" id="PTHR12428">
    <property type="entry name" value="OXA1"/>
    <property type="match status" value="1"/>
</dbReference>
<feature type="non-terminal residue" evidence="12">
    <location>
        <position position="290"/>
    </location>
</feature>
<keyword evidence="3 9" id="KW-0812">Transmembrane</keyword>
<evidence type="ECO:0000256" key="2">
    <source>
        <dbReference type="ARBA" id="ARBA00009877"/>
    </source>
</evidence>
<evidence type="ECO:0000256" key="3">
    <source>
        <dbReference type="ARBA" id="ARBA00022692"/>
    </source>
</evidence>
<evidence type="ECO:0000256" key="1">
    <source>
        <dbReference type="ARBA" id="ARBA00004448"/>
    </source>
</evidence>
<comment type="similarity">
    <text evidence="2 9">Belongs to the OXA1/ALB3/YidC family.</text>
</comment>
<feature type="domain" description="Membrane insertase YidC/Oxa/ALB C-terminal" evidence="11">
    <location>
        <begin position="8"/>
        <end position="146"/>
    </location>
</feature>
<dbReference type="Pfam" id="PF02096">
    <property type="entry name" value="60KD_IMP"/>
    <property type="match status" value="1"/>
</dbReference>
<comment type="caution">
    <text evidence="12">The sequence shown here is derived from an EMBL/GenBank/DDBJ whole genome shotgun (WGS) entry which is preliminary data.</text>
</comment>
<evidence type="ECO:0000256" key="7">
    <source>
        <dbReference type="ARBA" id="ARBA00023128"/>
    </source>
</evidence>
<evidence type="ECO:0000259" key="11">
    <source>
        <dbReference type="Pfam" id="PF02096"/>
    </source>
</evidence>
<reference evidence="12 13" key="1">
    <citation type="submission" date="2019-09" db="EMBL/GenBank/DDBJ databases">
        <title>Bird 10,000 Genomes (B10K) Project - Family phase.</title>
        <authorList>
            <person name="Zhang G."/>
        </authorList>
    </citation>
    <scope>NUCLEOTIDE SEQUENCE [LARGE SCALE GENOMIC DNA]</scope>
    <source>
        <strain evidence="12">B10K-DU-002-35</strain>
        <tissue evidence="12">Muscle</tissue>
    </source>
</reference>
<keyword evidence="4" id="KW-0999">Mitochondrion inner membrane</keyword>
<dbReference type="CDD" id="cd20069">
    <property type="entry name" value="5TM_Oxa1-like"/>
    <property type="match status" value="1"/>
</dbReference>
<evidence type="ECO:0000256" key="5">
    <source>
        <dbReference type="ARBA" id="ARBA00022946"/>
    </source>
</evidence>
<evidence type="ECO:0000256" key="9">
    <source>
        <dbReference type="RuleBase" id="RU003945"/>
    </source>
</evidence>
<evidence type="ECO:0000256" key="10">
    <source>
        <dbReference type="SAM" id="MobiDB-lite"/>
    </source>
</evidence>
<feature type="non-terminal residue" evidence="12">
    <location>
        <position position="1"/>
    </location>
</feature>
<evidence type="ECO:0000256" key="4">
    <source>
        <dbReference type="ARBA" id="ARBA00022792"/>
    </source>
</evidence>
<keyword evidence="13" id="KW-1185">Reference proteome</keyword>
<dbReference type="GO" id="GO:0032977">
    <property type="term" value="F:membrane insertase activity"/>
    <property type="evidence" value="ECO:0007669"/>
    <property type="project" value="InterPro"/>
</dbReference>
<gene>
    <name evidence="12" type="primary">Oxa1l</name>
    <name evidence="12" type="ORF">RHICYA_R15767</name>
</gene>
<keyword evidence="5" id="KW-0809">Transit peptide</keyword>
<dbReference type="InterPro" id="IPR001708">
    <property type="entry name" value="YidC/ALB3/OXA1/COX18"/>
</dbReference>
<dbReference type="Proteomes" id="UP000565785">
    <property type="component" value="Unassembled WGS sequence"/>
</dbReference>
<dbReference type="EMBL" id="VXBP01010766">
    <property type="protein sequence ID" value="NXO05382.1"/>
    <property type="molecule type" value="Genomic_DNA"/>
</dbReference>
<dbReference type="AlphaFoldDB" id="A0A7L1NZG0"/>
<keyword evidence="8" id="KW-0472">Membrane</keyword>
<accession>A0A7L1NZG0</accession>
<protein>
    <submittedName>
        <fullName evidence="12">OXA1L protein</fullName>
    </submittedName>
</protein>
<organism evidence="12 13">
    <name type="scientific">Rhinopomastus cyanomelas</name>
    <name type="common">Common scimitarbill</name>
    <dbReference type="NCBI Taxonomy" id="113115"/>
    <lineage>
        <taxon>Eukaryota</taxon>
        <taxon>Metazoa</taxon>
        <taxon>Chordata</taxon>
        <taxon>Craniata</taxon>
        <taxon>Vertebrata</taxon>
        <taxon>Euteleostomi</taxon>
        <taxon>Archelosauria</taxon>
        <taxon>Archosauria</taxon>
        <taxon>Dinosauria</taxon>
        <taxon>Saurischia</taxon>
        <taxon>Theropoda</taxon>
        <taxon>Coelurosauria</taxon>
        <taxon>Aves</taxon>
        <taxon>Neognathae</taxon>
        <taxon>Neoaves</taxon>
        <taxon>Telluraves</taxon>
        <taxon>Coraciimorphae</taxon>
        <taxon>Bucerotiformes</taxon>
        <taxon>Rhinopomastidae</taxon>
        <taxon>Rhinopomastus</taxon>
    </lineage>
</organism>
<dbReference type="OrthoDB" id="2148490at2759"/>
<keyword evidence="7" id="KW-0496">Mitochondrion</keyword>
<evidence type="ECO:0000313" key="12">
    <source>
        <dbReference type="EMBL" id="NXO05382.1"/>
    </source>
</evidence>
<dbReference type="GO" id="GO:0005743">
    <property type="term" value="C:mitochondrial inner membrane"/>
    <property type="evidence" value="ECO:0007669"/>
    <property type="project" value="UniProtKB-SubCell"/>
</dbReference>
<evidence type="ECO:0000256" key="6">
    <source>
        <dbReference type="ARBA" id="ARBA00022989"/>
    </source>
</evidence>
<dbReference type="PANTHER" id="PTHR12428:SF66">
    <property type="entry name" value="MITOCHONDRIAL INNER MEMBRANE PROTEIN OXA1L"/>
    <property type="match status" value="1"/>
</dbReference>
<evidence type="ECO:0000313" key="13">
    <source>
        <dbReference type="Proteomes" id="UP000565785"/>
    </source>
</evidence>
<comment type="subcellular location">
    <subcellularLocation>
        <location evidence="9">Membrane</location>
        <topology evidence="9">Multi-pass membrane protein</topology>
    </subcellularLocation>
    <subcellularLocation>
        <location evidence="1">Mitochondrion inner membrane</location>
        <topology evidence="1">Multi-pass membrane protein</topology>
    </subcellularLocation>
</comment>
<dbReference type="InterPro" id="IPR028055">
    <property type="entry name" value="YidC/Oxa/ALB_C"/>
</dbReference>
<feature type="region of interest" description="Disordered" evidence="10">
    <location>
        <begin position="236"/>
        <end position="290"/>
    </location>
</feature>
<proteinExistence type="inferred from homology"/>
<evidence type="ECO:0000256" key="8">
    <source>
        <dbReference type="ARBA" id="ARBA00023136"/>
    </source>
</evidence>
<keyword evidence="6" id="KW-1133">Transmembrane helix</keyword>
<dbReference type="GO" id="GO:0032979">
    <property type="term" value="P:protein insertion into mitochondrial inner membrane from matrix"/>
    <property type="evidence" value="ECO:0007669"/>
    <property type="project" value="TreeGrafter"/>
</dbReference>
<sequence>ARLGLHIPQLQELGQRLAEARRGDNPLLVTRAYSELAAYQKRHDVNPLRGFLVPLVQTPLFISFFLALRGMASAPVPGLQRGGLAWFPDLCSPDPLYVLPLAVTASMWMVLELGAETGVSNPGTGTVRQILRLLPLIFLPFIIHFPTVRPQWMKCHPIGCWGDGMSPHWLLERAIFTYWLTSNTFSLVHTGVLRIPAVRRRLGIVNPPPAPAPNPSVPRKGLLGQLKQEWKEAQALQRGEERQRRMRQQLQEAARGPLRQTFTHNPLAPPGGANPAPPPLPKRPWKETLG</sequence>
<name>A0A7L1NZG0_RHICY</name>